<evidence type="ECO:0008006" key="2">
    <source>
        <dbReference type="Google" id="ProtNLM"/>
    </source>
</evidence>
<organism evidence="1">
    <name type="scientific">bioreactor metagenome</name>
    <dbReference type="NCBI Taxonomy" id="1076179"/>
    <lineage>
        <taxon>unclassified sequences</taxon>
        <taxon>metagenomes</taxon>
        <taxon>ecological metagenomes</taxon>
    </lineage>
</organism>
<dbReference type="Pfam" id="PF13646">
    <property type="entry name" value="HEAT_2"/>
    <property type="match status" value="1"/>
</dbReference>
<name>A0A645BF94_9ZZZZ</name>
<dbReference type="InterPro" id="IPR016024">
    <property type="entry name" value="ARM-type_fold"/>
</dbReference>
<proteinExistence type="predicted"/>
<sequence>MREIELRNLAGEILTKLGAPSVSILLPYLKSNDFDVRKFACDILGLIADEGIVSYVTPLLSDHDKNVQLSAVETLGNLRAESALDALIMVYENFDEIKPAVIESIGKIGGDNSESYLLEQLDNESDIFLQTTIIDALSFNAKSIDISYKLLAKMPRSNIEMQKIMLMTAFAISFRLEEKLLMPDDLRYVSHQGLLEEDENIMVASLISLGNVYRIEDIKPLIGVISKEQSDINQQIMYNLTVNSSVNEITYFFESFFILEDITDTQIDIIDYLPLFWNEIPIENKEAIIDALLINFEFTGSRRILNLFEGLQTQDKDLIETRLFQYSTETSQENKILIDEFLKNN</sequence>
<dbReference type="EMBL" id="VSSQ01019780">
    <property type="protein sequence ID" value="MPM64120.1"/>
    <property type="molecule type" value="Genomic_DNA"/>
</dbReference>
<dbReference type="SUPFAM" id="SSF48371">
    <property type="entry name" value="ARM repeat"/>
    <property type="match status" value="1"/>
</dbReference>
<evidence type="ECO:0000313" key="1">
    <source>
        <dbReference type="EMBL" id="MPM64120.1"/>
    </source>
</evidence>
<dbReference type="AlphaFoldDB" id="A0A645BF94"/>
<accession>A0A645BF94</accession>
<dbReference type="Gene3D" id="1.25.10.10">
    <property type="entry name" value="Leucine-rich Repeat Variant"/>
    <property type="match status" value="1"/>
</dbReference>
<dbReference type="InterPro" id="IPR011989">
    <property type="entry name" value="ARM-like"/>
</dbReference>
<protein>
    <recommendedName>
        <fullName evidence="2">HEAT repeat domain-containing protein</fullName>
    </recommendedName>
</protein>
<gene>
    <name evidence="1" type="ORF">SDC9_111006</name>
</gene>
<comment type="caution">
    <text evidence="1">The sequence shown here is derived from an EMBL/GenBank/DDBJ whole genome shotgun (WGS) entry which is preliminary data.</text>
</comment>
<reference evidence="1" key="1">
    <citation type="submission" date="2019-08" db="EMBL/GenBank/DDBJ databases">
        <authorList>
            <person name="Kucharzyk K."/>
            <person name="Murdoch R.W."/>
            <person name="Higgins S."/>
            <person name="Loffler F."/>
        </authorList>
    </citation>
    <scope>NUCLEOTIDE SEQUENCE</scope>
</reference>